<sequence>MIPMKLRINTSEQIIYKNEQENNTKSIGHAHHRKSRPCPID</sequence>
<keyword evidence="3" id="KW-1185">Reference proteome</keyword>
<accession>A0A653LYH9</accession>
<dbReference type="EMBL" id="CABWLR010000001">
    <property type="protein sequence ID" value="VXA96731.1"/>
    <property type="molecule type" value="Genomic_DNA"/>
</dbReference>
<proteinExistence type="predicted"/>
<feature type="region of interest" description="Disordered" evidence="1">
    <location>
        <begin position="19"/>
        <end position="41"/>
    </location>
</feature>
<evidence type="ECO:0000256" key="1">
    <source>
        <dbReference type="SAM" id="MobiDB-lite"/>
    </source>
</evidence>
<dbReference type="AlphaFoldDB" id="A0A653LYH9"/>
<protein>
    <submittedName>
        <fullName evidence="2">Uncharacterized protein</fullName>
    </submittedName>
</protein>
<evidence type="ECO:0000313" key="2">
    <source>
        <dbReference type="EMBL" id="VXA96731.1"/>
    </source>
</evidence>
<organism evidence="2 3">
    <name type="scientific">Maribacter litoralis</name>
    <dbReference type="NCBI Taxonomy" id="2059726"/>
    <lineage>
        <taxon>Bacteria</taxon>
        <taxon>Pseudomonadati</taxon>
        <taxon>Bacteroidota</taxon>
        <taxon>Flavobacteriia</taxon>
        <taxon>Flavobacteriales</taxon>
        <taxon>Flavobacteriaceae</taxon>
        <taxon>Maribacter</taxon>
    </lineage>
</organism>
<reference evidence="2 3" key="1">
    <citation type="submission" date="2019-10" db="EMBL/GenBank/DDBJ databases">
        <authorList>
            <person name="Karimi E."/>
        </authorList>
    </citation>
    <scope>NUCLEOTIDE SEQUENCE [LARGE SCALE GENOMIC DNA]</scope>
    <source>
        <strain evidence="2">Maribacter sp. 151</strain>
    </source>
</reference>
<gene>
    <name evidence="2" type="ORF">MARI151_10158</name>
</gene>
<name>A0A653LYH9_9FLAO</name>
<evidence type="ECO:0000313" key="3">
    <source>
        <dbReference type="Proteomes" id="UP000430202"/>
    </source>
</evidence>
<feature type="compositionally biased region" description="Basic residues" evidence="1">
    <location>
        <begin position="28"/>
        <end position="41"/>
    </location>
</feature>
<dbReference type="Proteomes" id="UP000430202">
    <property type="component" value="Unassembled WGS sequence"/>
</dbReference>